<dbReference type="Gene3D" id="3.10.620.30">
    <property type="match status" value="1"/>
</dbReference>
<evidence type="ECO:0000259" key="1">
    <source>
        <dbReference type="SMART" id="SM00460"/>
    </source>
</evidence>
<dbReference type="SMART" id="SM00460">
    <property type="entry name" value="TGc"/>
    <property type="match status" value="1"/>
</dbReference>
<feature type="non-terminal residue" evidence="2">
    <location>
        <position position="1"/>
    </location>
</feature>
<accession>X1LAM8</accession>
<proteinExistence type="predicted"/>
<dbReference type="SUPFAM" id="SSF54001">
    <property type="entry name" value="Cysteine proteinases"/>
    <property type="match status" value="1"/>
</dbReference>
<dbReference type="InterPro" id="IPR002931">
    <property type="entry name" value="Transglutaminase-like"/>
</dbReference>
<dbReference type="PANTHER" id="PTHR33490">
    <property type="entry name" value="BLR5614 PROTEIN-RELATED"/>
    <property type="match status" value="1"/>
</dbReference>
<sequence length="434" mass="48228">NVWSDAESLDNYEVEKTAEKTTITIRFKLGGRKRLTYHISYIADNLVSGAGPIYEGKFGGIILGPRDFSHQKHIVEIQGLAGSKLFLTNPDAQILEGDPPTVRYETSIDAPGSFEGLEVQFCTQPTYYKLTLTERLTNQSTDKIDDMRLNMILLTEEASWQFAALASSSYQVKTMYIDNENNWHGVFEVGEISPGATKELQLELIYEIDVYDPRISENDVGELSEASWLTAYLGPDNKWESDHPLIVQAATSAVDGETNAYLAGQKIIKFVVNRLNYQTQTTRHGALWAYLNRIGDCSEYTDLSIALARAAGLPARAMYGWGYSKDNLGGHAWVEFYLPNKGWQPADPTWAETSGDHFVKLNPIHLTRGIRGMNSSESNLTFAYRGASPEFKETVNSRILTASGAAQEYINAAEYAIGVAEKLLDSSPSEDLSQ</sequence>
<comment type="caution">
    <text evidence="2">The sequence shown here is derived from an EMBL/GenBank/DDBJ whole genome shotgun (WGS) entry which is preliminary data.</text>
</comment>
<gene>
    <name evidence="2" type="ORF">S06H3_06155</name>
</gene>
<feature type="domain" description="Transglutaminase-like" evidence="1">
    <location>
        <begin position="289"/>
        <end position="350"/>
    </location>
</feature>
<name>X1LAM8_9ZZZZ</name>
<protein>
    <recommendedName>
        <fullName evidence="1">Transglutaminase-like domain-containing protein</fullName>
    </recommendedName>
</protein>
<dbReference type="PANTHER" id="PTHR33490:SF3">
    <property type="entry name" value="CONSERVED INTEGRAL MEMBRANE PROTEIN"/>
    <property type="match status" value="1"/>
</dbReference>
<dbReference type="InterPro" id="IPR038765">
    <property type="entry name" value="Papain-like_cys_pep_sf"/>
</dbReference>
<organism evidence="2">
    <name type="scientific">marine sediment metagenome</name>
    <dbReference type="NCBI Taxonomy" id="412755"/>
    <lineage>
        <taxon>unclassified sequences</taxon>
        <taxon>metagenomes</taxon>
        <taxon>ecological metagenomes</taxon>
    </lineage>
</organism>
<evidence type="ECO:0000313" key="2">
    <source>
        <dbReference type="EMBL" id="GAH91193.1"/>
    </source>
</evidence>
<dbReference type="AlphaFoldDB" id="X1LAM8"/>
<dbReference type="EMBL" id="BARV01002360">
    <property type="protein sequence ID" value="GAH91193.1"/>
    <property type="molecule type" value="Genomic_DNA"/>
</dbReference>
<reference evidence="2" key="1">
    <citation type="journal article" date="2014" name="Front. Microbiol.">
        <title>High frequency of phylogenetically diverse reductive dehalogenase-homologous genes in deep subseafloor sedimentary metagenomes.</title>
        <authorList>
            <person name="Kawai M."/>
            <person name="Futagami T."/>
            <person name="Toyoda A."/>
            <person name="Takaki Y."/>
            <person name="Nishi S."/>
            <person name="Hori S."/>
            <person name="Arai W."/>
            <person name="Tsubouchi T."/>
            <person name="Morono Y."/>
            <person name="Uchiyama I."/>
            <person name="Ito T."/>
            <person name="Fujiyama A."/>
            <person name="Inagaki F."/>
            <person name="Takami H."/>
        </authorList>
    </citation>
    <scope>NUCLEOTIDE SEQUENCE</scope>
    <source>
        <strain evidence="2">Expedition CK06-06</strain>
    </source>
</reference>
<dbReference type="Pfam" id="PF01841">
    <property type="entry name" value="Transglut_core"/>
    <property type="match status" value="1"/>
</dbReference>
<feature type="non-terminal residue" evidence="2">
    <location>
        <position position="434"/>
    </location>
</feature>